<organism evidence="2 3">
    <name type="scientific">Lasiodiplodia theobromae</name>
    <dbReference type="NCBI Taxonomy" id="45133"/>
    <lineage>
        <taxon>Eukaryota</taxon>
        <taxon>Fungi</taxon>
        <taxon>Dikarya</taxon>
        <taxon>Ascomycota</taxon>
        <taxon>Pezizomycotina</taxon>
        <taxon>Dothideomycetes</taxon>
        <taxon>Dothideomycetes incertae sedis</taxon>
        <taxon>Botryosphaeriales</taxon>
        <taxon>Botryosphaeriaceae</taxon>
        <taxon>Lasiodiplodia</taxon>
    </lineage>
</organism>
<dbReference type="EMBL" id="VCHE01000016">
    <property type="protein sequence ID" value="KAB2577703.1"/>
    <property type="molecule type" value="Genomic_DNA"/>
</dbReference>
<dbReference type="InterPro" id="IPR053226">
    <property type="entry name" value="Pyrrolopyrazine_biosynth_F"/>
</dbReference>
<evidence type="ECO:0000313" key="2">
    <source>
        <dbReference type="EMBL" id="KAB2577703.1"/>
    </source>
</evidence>
<dbReference type="AlphaFoldDB" id="A0A5N5DIM1"/>
<feature type="compositionally biased region" description="Basic and acidic residues" evidence="1">
    <location>
        <begin position="152"/>
        <end position="161"/>
    </location>
</feature>
<gene>
    <name evidence="2" type="ORF">DBV05_g3740</name>
</gene>
<dbReference type="SUPFAM" id="SSF52540">
    <property type="entry name" value="P-loop containing nucleoside triphosphate hydrolases"/>
    <property type="match status" value="1"/>
</dbReference>
<dbReference type="Gene3D" id="3.40.50.300">
    <property type="entry name" value="P-loop containing nucleotide triphosphate hydrolases"/>
    <property type="match status" value="1"/>
</dbReference>
<reference evidence="2 3" key="1">
    <citation type="journal article" date="2019" name="Sci. Rep.">
        <title>A multi-omics analysis of the grapevine pathogen Lasiodiplodia theobromae reveals that temperature affects the expression of virulence- and pathogenicity-related genes.</title>
        <authorList>
            <person name="Felix C."/>
            <person name="Meneses R."/>
            <person name="Goncalves M.F.M."/>
            <person name="Tilleman L."/>
            <person name="Duarte A.S."/>
            <person name="Jorrin-Novo J.V."/>
            <person name="Van de Peer Y."/>
            <person name="Deforce D."/>
            <person name="Van Nieuwerburgh F."/>
            <person name="Esteves A.C."/>
            <person name="Alves A."/>
        </authorList>
    </citation>
    <scope>NUCLEOTIDE SEQUENCE [LARGE SCALE GENOMIC DNA]</scope>
    <source>
        <strain evidence="2 3">LA-SOL3</strain>
    </source>
</reference>
<feature type="region of interest" description="Disordered" evidence="1">
    <location>
        <begin position="114"/>
        <end position="161"/>
    </location>
</feature>
<sequence>MSNKPIFAATHPRACSTAFERVFMTCRDTLQCVHEPFGDAFYFGPERLSERYEDDAKAREESGFADSTYKTIFERIERENTEGKRIFIKDITHYLVPPEHKPASIASSLVQYKRGVGTDGPQPTAHERVDSAHGSDTASKDDVNGAPNGVSHEARIEGHEATKPPYPYPTLVEAGNPTVVPTELLAKFHWTFLIRHPRNSIPSYYRCTIPPLDDITGFHNFMPSEAGYDELRRTFDYLKSIGLVGPKIAGQETNGEVNGTVKPPFGAEPVEICVIDADDLLDNPAGIIKRYCESVGIEYTPDMLTWDNDEDHRIAKERFEKWKGFHEDAIESRDLKPRAQKKIPKPDDELYAEWVKKFGEEGAKVIKETVDKNVADYEYLKQFAMKV</sequence>
<accession>A0A5N5DIM1</accession>
<protein>
    <recommendedName>
        <fullName evidence="4">P-loop containing nucleoside triphosphate hydrolase protein</fullName>
    </recommendedName>
</protein>
<dbReference type="Pfam" id="PF19798">
    <property type="entry name" value="Sulfotransfer_5"/>
    <property type="match status" value="1"/>
</dbReference>
<dbReference type="PANTHER" id="PTHR48419:SF1">
    <property type="entry name" value="SULFOTRANSFERASE DOMAIN-CONTAINING PROTEIN"/>
    <property type="match status" value="1"/>
</dbReference>
<evidence type="ECO:0008006" key="4">
    <source>
        <dbReference type="Google" id="ProtNLM"/>
    </source>
</evidence>
<evidence type="ECO:0000256" key="1">
    <source>
        <dbReference type="SAM" id="MobiDB-lite"/>
    </source>
</evidence>
<name>A0A5N5DIM1_9PEZI</name>
<dbReference type="Proteomes" id="UP000325902">
    <property type="component" value="Unassembled WGS sequence"/>
</dbReference>
<evidence type="ECO:0000313" key="3">
    <source>
        <dbReference type="Proteomes" id="UP000325902"/>
    </source>
</evidence>
<comment type="caution">
    <text evidence="2">The sequence shown here is derived from an EMBL/GenBank/DDBJ whole genome shotgun (WGS) entry which is preliminary data.</text>
</comment>
<keyword evidence="3" id="KW-1185">Reference proteome</keyword>
<proteinExistence type="predicted"/>
<dbReference type="PANTHER" id="PTHR48419">
    <property type="entry name" value="SULFOTRANSFERASE DOMAIN-CONTAINING PROTEIN"/>
    <property type="match status" value="1"/>
</dbReference>
<dbReference type="InterPro" id="IPR027417">
    <property type="entry name" value="P-loop_NTPase"/>
</dbReference>
<feature type="compositionally biased region" description="Basic and acidic residues" evidence="1">
    <location>
        <begin position="125"/>
        <end position="143"/>
    </location>
</feature>
<dbReference type="OrthoDB" id="2405944at2759"/>